<dbReference type="InterPro" id="IPR007016">
    <property type="entry name" value="O-antigen_ligase-rel_domated"/>
</dbReference>
<dbReference type="Proteomes" id="UP001501057">
    <property type="component" value="Unassembled WGS sequence"/>
</dbReference>
<feature type="transmembrane region" description="Helical" evidence="5">
    <location>
        <begin position="281"/>
        <end position="298"/>
    </location>
</feature>
<evidence type="ECO:0000256" key="4">
    <source>
        <dbReference type="ARBA" id="ARBA00023136"/>
    </source>
</evidence>
<feature type="transmembrane region" description="Helical" evidence="5">
    <location>
        <begin position="110"/>
        <end position="135"/>
    </location>
</feature>
<dbReference type="PANTHER" id="PTHR37422">
    <property type="entry name" value="TEICHURONIC ACID BIOSYNTHESIS PROTEIN TUAE"/>
    <property type="match status" value="1"/>
</dbReference>
<feature type="transmembrane region" description="Helical" evidence="5">
    <location>
        <begin position="170"/>
        <end position="189"/>
    </location>
</feature>
<feature type="transmembrane region" description="Helical" evidence="5">
    <location>
        <begin position="201"/>
        <end position="222"/>
    </location>
</feature>
<protein>
    <recommendedName>
        <fullName evidence="6">O-antigen ligase-related domain-containing protein</fullName>
    </recommendedName>
</protein>
<feature type="transmembrane region" description="Helical" evidence="5">
    <location>
        <begin position="54"/>
        <end position="73"/>
    </location>
</feature>
<evidence type="ECO:0000256" key="3">
    <source>
        <dbReference type="ARBA" id="ARBA00022989"/>
    </source>
</evidence>
<feature type="transmembrane region" description="Helical" evidence="5">
    <location>
        <begin position="399"/>
        <end position="419"/>
    </location>
</feature>
<feature type="transmembrane region" description="Helical" evidence="5">
    <location>
        <begin position="305"/>
        <end position="325"/>
    </location>
</feature>
<accession>A0ABN2JZ56</accession>
<dbReference type="Pfam" id="PF04932">
    <property type="entry name" value="Wzy_C"/>
    <property type="match status" value="1"/>
</dbReference>
<evidence type="ECO:0000259" key="6">
    <source>
        <dbReference type="Pfam" id="PF04932"/>
    </source>
</evidence>
<keyword evidence="4 5" id="KW-0472">Membrane</keyword>
<sequence length="483" mass="50849">MVTRDPSGTSSADERFEAPWLRETTMLDRGAESEAELEPQRLEPLTGPRLHRRISITVITVVTAVASIALVAAPTQTAAGIVGLLVVGVLMVRLPWTVLCYVAVEPFGDLLGAAVPGGVRLVGLLLFAAWLVRILVDRRPVALRHPALVCAGLLATVVLASATVNPNGAAGFEVAGRYASYLAVLVVLVDTMRTSLPARRVAMVFLASSTAAAVVGLVIFLIDGGRAHGPMDDANDFAFYLVCALPFALLLWREGGRPRWLGALAVVVLVVGIVATFSRGALLGVVALLVVALLLGLVRWRDVGIGVAAVAIALGVVVVSAPDLVQRSVAEKEFVADANVESRYTSWTLAAEMTVDHPFLGTGPGGFRTEFASYDLGRSSNPVHLDVVHQMYLDVSSELGLLGLAAFLGIIGTGAVAAWRGRTSTERGADPGLATAVCVALVGTLVAATFLSEQYYLPIWLLIALGVSLDRWQAPARRSGQVV</sequence>
<feature type="transmembrane region" description="Helical" evidence="5">
    <location>
        <begin position="431"/>
        <end position="449"/>
    </location>
</feature>
<keyword evidence="3 5" id="KW-1133">Transmembrane helix</keyword>
<feature type="transmembrane region" description="Helical" evidence="5">
    <location>
        <begin position="80"/>
        <end position="104"/>
    </location>
</feature>
<evidence type="ECO:0000256" key="2">
    <source>
        <dbReference type="ARBA" id="ARBA00022692"/>
    </source>
</evidence>
<comment type="subcellular location">
    <subcellularLocation>
        <location evidence="1">Membrane</location>
        <topology evidence="1">Multi-pass membrane protein</topology>
    </subcellularLocation>
</comment>
<organism evidence="7 8">
    <name type="scientific">Aeromicrobium alkaliterrae</name>
    <dbReference type="NCBI Taxonomy" id="302168"/>
    <lineage>
        <taxon>Bacteria</taxon>
        <taxon>Bacillati</taxon>
        <taxon>Actinomycetota</taxon>
        <taxon>Actinomycetes</taxon>
        <taxon>Propionibacteriales</taxon>
        <taxon>Nocardioidaceae</taxon>
        <taxon>Aeromicrobium</taxon>
    </lineage>
</organism>
<feature type="domain" description="O-antigen ligase-related" evidence="6">
    <location>
        <begin position="264"/>
        <end position="408"/>
    </location>
</feature>
<evidence type="ECO:0000256" key="5">
    <source>
        <dbReference type="SAM" id="Phobius"/>
    </source>
</evidence>
<name>A0ABN2JZ56_9ACTN</name>
<dbReference type="InterPro" id="IPR051533">
    <property type="entry name" value="WaaL-like"/>
</dbReference>
<proteinExistence type="predicted"/>
<gene>
    <name evidence="7" type="ORF">GCM10009710_25610</name>
</gene>
<evidence type="ECO:0000256" key="1">
    <source>
        <dbReference type="ARBA" id="ARBA00004141"/>
    </source>
</evidence>
<dbReference type="EMBL" id="BAAAME010000004">
    <property type="protein sequence ID" value="GAA1744446.1"/>
    <property type="molecule type" value="Genomic_DNA"/>
</dbReference>
<keyword evidence="8" id="KW-1185">Reference proteome</keyword>
<keyword evidence="2 5" id="KW-0812">Transmembrane</keyword>
<feature type="transmembrane region" description="Helical" evidence="5">
    <location>
        <begin position="259"/>
        <end position="275"/>
    </location>
</feature>
<evidence type="ECO:0000313" key="7">
    <source>
        <dbReference type="EMBL" id="GAA1744446.1"/>
    </source>
</evidence>
<dbReference type="RefSeq" id="WP_344202261.1">
    <property type="nucleotide sequence ID" value="NZ_BAAAME010000004.1"/>
</dbReference>
<comment type="caution">
    <text evidence="7">The sequence shown here is derived from an EMBL/GenBank/DDBJ whole genome shotgun (WGS) entry which is preliminary data.</text>
</comment>
<dbReference type="PANTHER" id="PTHR37422:SF13">
    <property type="entry name" value="LIPOPOLYSACCHARIDE BIOSYNTHESIS PROTEIN PA4999-RELATED"/>
    <property type="match status" value="1"/>
</dbReference>
<evidence type="ECO:0000313" key="8">
    <source>
        <dbReference type="Proteomes" id="UP001501057"/>
    </source>
</evidence>
<feature type="transmembrane region" description="Helical" evidence="5">
    <location>
        <begin position="147"/>
        <end position="164"/>
    </location>
</feature>
<reference evidence="7 8" key="1">
    <citation type="journal article" date="2019" name="Int. J. Syst. Evol. Microbiol.">
        <title>The Global Catalogue of Microorganisms (GCM) 10K type strain sequencing project: providing services to taxonomists for standard genome sequencing and annotation.</title>
        <authorList>
            <consortium name="The Broad Institute Genomics Platform"/>
            <consortium name="The Broad Institute Genome Sequencing Center for Infectious Disease"/>
            <person name="Wu L."/>
            <person name="Ma J."/>
        </authorList>
    </citation>
    <scope>NUCLEOTIDE SEQUENCE [LARGE SCALE GENOMIC DNA]</scope>
    <source>
        <strain evidence="7 8">JCM 13518</strain>
    </source>
</reference>
<feature type="transmembrane region" description="Helical" evidence="5">
    <location>
        <begin position="234"/>
        <end position="252"/>
    </location>
</feature>